<dbReference type="AlphaFoldDB" id="A0AAD9ULZ0"/>
<protein>
    <recommendedName>
        <fullName evidence="9">UDP-glucose 4-epimerase</fullName>
        <ecNumber evidence="9">5.1.3.2</ecNumber>
    </recommendedName>
</protein>
<dbReference type="GO" id="GO:0003974">
    <property type="term" value="F:UDP-N-acetylglucosamine 4-epimerase activity"/>
    <property type="evidence" value="ECO:0007669"/>
    <property type="project" value="UniProtKB-EC"/>
</dbReference>
<dbReference type="PANTHER" id="PTHR43725">
    <property type="entry name" value="UDP-GLUCOSE 4-EPIMERASE"/>
    <property type="match status" value="1"/>
</dbReference>
<keyword evidence="6 9" id="KW-0520">NAD</keyword>
<evidence type="ECO:0000313" key="13">
    <source>
        <dbReference type="Proteomes" id="UP001209878"/>
    </source>
</evidence>
<dbReference type="InterPro" id="IPR036291">
    <property type="entry name" value="NAD(P)-bd_dom_sf"/>
</dbReference>
<proteinExistence type="inferred from homology"/>
<comment type="catalytic activity">
    <reaction evidence="1">
        <text>UDP-N-acetyl-alpha-D-glucosamine = UDP-N-acetyl-alpha-D-galactosamine</text>
        <dbReference type="Rhea" id="RHEA:20517"/>
        <dbReference type="ChEBI" id="CHEBI:57705"/>
        <dbReference type="ChEBI" id="CHEBI:67138"/>
        <dbReference type="EC" id="5.1.3.7"/>
    </reaction>
</comment>
<dbReference type="GO" id="GO:0003978">
    <property type="term" value="F:UDP-glucose 4-epimerase activity"/>
    <property type="evidence" value="ECO:0007669"/>
    <property type="project" value="UniProtKB-UniRule"/>
</dbReference>
<keyword evidence="9" id="KW-0119">Carbohydrate metabolism</keyword>
<evidence type="ECO:0000256" key="4">
    <source>
        <dbReference type="ARBA" id="ARBA00002760"/>
    </source>
</evidence>
<dbReference type="PRINTS" id="PR01713">
    <property type="entry name" value="NUCEPIMERASE"/>
</dbReference>
<dbReference type="InterPro" id="IPR005886">
    <property type="entry name" value="UDP_G4E"/>
</dbReference>
<keyword evidence="7" id="KW-0299">Galactose metabolism</keyword>
<comment type="cofactor">
    <cofactor evidence="3 9">
        <name>NAD(+)</name>
        <dbReference type="ChEBI" id="CHEBI:57540"/>
    </cofactor>
</comment>
<dbReference type="SUPFAM" id="SSF51735">
    <property type="entry name" value="NAD(P)-binding Rossmann-fold domains"/>
    <property type="match status" value="1"/>
</dbReference>
<dbReference type="GO" id="GO:0033499">
    <property type="term" value="P:galactose catabolic process via UDP-galactose, Leloir pathway"/>
    <property type="evidence" value="ECO:0007669"/>
    <property type="project" value="TreeGrafter"/>
</dbReference>
<dbReference type="GO" id="GO:0005829">
    <property type="term" value="C:cytosol"/>
    <property type="evidence" value="ECO:0007669"/>
    <property type="project" value="TreeGrafter"/>
</dbReference>
<keyword evidence="8 9" id="KW-0413">Isomerase</keyword>
<gene>
    <name evidence="12" type="ORF">NP493_2g18054</name>
</gene>
<accession>A0AAD9ULZ0</accession>
<dbReference type="PANTHER" id="PTHR43725:SF47">
    <property type="entry name" value="UDP-GLUCOSE 4-EPIMERASE"/>
    <property type="match status" value="1"/>
</dbReference>
<keyword evidence="13" id="KW-1185">Reference proteome</keyword>
<evidence type="ECO:0000256" key="7">
    <source>
        <dbReference type="ARBA" id="ARBA00023144"/>
    </source>
</evidence>
<comment type="subunit">
    <text evidence="9">Homodimer.</text>
</comment>
<evidence type="ECO:0000256" key="5">
    <source>
        <dbReference type="ARBA" id="ARBA00004947"/>
    </source>
</evidence>
<evidence type="ECO:0000259" key="11">
    <source>
        <dbReference type="Pfam" id="PF16363"/>
    </source>
</evidence>
<dbReference type="Pfam" id="PF16363">
    <property type="entry name" value="GDP_Man_Dehyd"/>
    <property type="match status" value="1"/>
</dbReference>
<evidence type="ECO:0000256" key="6">
    <source>
        <dbReference type="ARBA" id="ARBA00023027"/>
    </source>
</evidence>
<dbReference type="Proteomes" id="UP001209878">
    <property type="component" value="Unassembled WGS sequence"/>
</dbReference>
<evidence type="ECO:0000256" key="2">
    <source>
        <dbReference type="ARBA" id="ARBA00000083"/>
    </source>
</evidence>
<feature type="domain" description="NAD(P)-binding" evidence="11">
    <location>
        <begin position="8"/>
        <end position="328"/>
    </location>
</feature>
<dbReference type="CDD" id="cd05247">
    <property type="entry name" value="UDP_G4E_1_SDR_e"/>
    <property type="match status" value="1"/>
</dbReference>
<evidence type="ECO:0000256" key="3">
    <source>
        <dbReference type="ARBA" id="ARBA00001911"/>
    </source>
</evidence>
<reference evidence="12" key="1">
    <citation type="journal article" date="2023" name="Mol. Biol. Evol.">
        <title>Third-Generation Sequencing Reveals the Adaptive Role of the Epigenome in Three Deep-Sea Polychaetes.</title>
        <authorList>
            <person name="Perez M."/>
            <person name="Aroh O."/>
            <person name="Sun Y."/>
            <person name="Lan Y."/>
            <person name="Juniper S.K."/>
            <person name="Young C.R."/>
            <person name="Angers B."/>
            <person name="Qian P.Y."/>
        </authorList>
    </citation>
    <scope>NUCLEOTIDE SEQUENCE</scope>
    <source>
        <strain evidence="12">R07B-5</strain>
    </source>
</reference>
<dbReference type="NCBIfam" id="NF007956">
    <property type="entry name" value="PRK10675.1"/>
    <property type="match status" value="1"/>
</dbReference>
<comment type="similarity">
    <text evidence="9">Belongs to the NAD(P)-dependent epimerase/dehydratase family.</text>
</comment>
<comment type="catalytic activity">
    <reaction evidence="2 9">
        <text>UDP-alpha-D-glucose = UDP-alpha-D-galactose</text>
        <dbReference type="Rhea" id="RHEA:22168"/>
        <dbReference type="ChEBI" id="CHEBI:58885"/>
        <dbReference type="ChEBI" id="CHEBI:66914"/>
        <dbReference type="EC" id="5.1.3.2"/>
    </reaction>
</comment>
<evidence type="ECO:0000256" key="10">
    <source>
        <dbReference type="SAM" id="MobiDB-lite"/>
    </source>
</evidence>
<evidence type="ECO:0000313" key="12">
    <source>
        <dbReference type="EMBL" id="KAK2194170.1"/>
    </source>
</evidence>
<dbReference type="Gene3D" id="3.40.50.720">
    <property type="entry name" value="NAD(P)-binding Rossmann-like Domain"/>
    <property type="match status" value="1"/>
</dbReference>
<evidence type="ECO:0000256" key="8">
    <source>
        <dbReference type="ARBA" id="ARBA00023235"/>
    </source>
</evidence>
<sequence length="356" mass="39564">MSEAECVLITGGAGYIGSHTTIEVINSGYTAVIIDNLCNSSIECIHRVTKILGHKVPFYQCDVRNKKALQQVFSKHKIAHVLHFAGVKAVGESCRKPLMYYKNNMECTFTLLEVMREYEVFNLVFSSSATVYGVPKYLPVDEKHVTGGCTSPYGRTKYYLEQMMYDLAAADERWNFVLLRYFNPAGAHPSGEIGEDPSGPPNNLMPYMAQVAVGRRKELQVFGSDYDTPDGTGVRDYIHVVDLAVGHVNALKKLSSKCGIVAYNLGTGQGYSVLDMIHAFEKASGKEIPYQMAPRRTGDVDSCYADATIAQKELGWKAKYGLTEMCEDLWRWQSMNPHGFNPPQENGDCLPNGHAK</sequence>
<organism evidence="12 13">
    <name type="scientific">Ridgeia piscesae</name>
    <name type="common">Tubeworm</name>
    <dbReference type="NCBI Taxonomy" id="27915"/>
    <lineage>
        <taxon>Eukaryota</taxon>
        <taxon>Metazoa</taxon>
        <taxon>Spiralia</taxon>
        <taxon>Lophotrochozoa</taxon>
        <taxon>Annelida</taxon>
        <taxon>Polychaeta</taxon>
        <taxon>Sedentaria</taxon>
        <taxon>Canalipalpata</taxon>
        <taxon>Sabellida</taxon>
        <taxon>Siboglinidae</taxon>
        <taxon>Ridgeia</taxon>
    </lineage>
</organism>
<dbReference type="Gene3D" id="3.90.25.10">
    <property type="entry name" value="UDP-galactose 4-epimerase, domain 1"/>
    <property type="match status" value="1"/>
</dbReference>
<dbReference type="EC" id="5.1.3.2" evidence="9"/>
<dbReference type="InterPro" id="IPR016040">
    <property type="entry name" value="NAD(P)-bd_dom"/>
</dbReference>
<comment type="pathway">
    <text evidence="5 9">Carbohydrate metabolism; galactose metabolism.</text>
</comment>
<evidence type="ECO:0000256" key="9">
    <source>
        <dbReference type="RuleBase" id="RU366046"/>
    </source>
</evidence>
<comment type="caution">
    <text evidence="12">The sequence shown here is derived from an EMBL/GenBank/DDBJ whole genome shotgun (WGS) entry which is preliminary data.</text>
</comment>
<feature type="region of interest" description="Disordered" evidence="10">
    <location>
        <begin position="337"/>
        <end position="356"/>
    </location>
</feature>
<dbReference type="NCBIfam" id="TIGR01179">
    <property type="entry name" value="galE"/>
    <property type="match status" value="1"/>
</dbReference>
<name>A0AAD9ULZ0_RIDPI</name>
<dbReference type="EMBL" id="JAODUO010000002">
    <property type="protein sequence ID" value="KAK2194170.1"/>
    <property type="molecule type" value="Genomic_DNA"/>
</dbReference>
<comment type="function">
    <text evidence="4">Catalyzes two distinct but analogous reactions: the reversible epimerization of UDP-glucose to UDP-galactose and the reversible epimerization of UDP-N-acetylglucosamine to UDP-N-acetylgalactosamine. The reaction with UDP-Gal plays a critical role in the Leloir pathway of galactose catabolism in which galactose is converted to the glycolytic intermediate glucose 6-phosphate. It contributes to the catabolism of dietary galactose and enables the endogenous biosynthesis of both UDP-Gal and UDP-GalNAc when exogenous sources are limited. Both UDP-sugar interconversions are important in the synthesis of glycoproteins and glycolipids.</text>
</comment>
<evidence type="ECO:0000256" key="1">
    <source>
        <dbReference type="ARBA" id="ARBA00000014"/>
    </source>
</evidence>